<dbReference type="PROSITE" id="PS00600">
    <property type="entry name" value="AA_TRANSFER_CLASS_3"/>
    <property type="match status" value="1"/>
</dbReference>
<evidence type="ECO:0000313" key="12">
    <source>
        <dbReference type="EMBL" id="TFJ83533.1"/>
    </source>
</evidence>
<evidence type="ECO:0000256" key="7">
    <source>
        <dbReference type="ARBA" id="ARBA00022605"/>
    </source>
</evidence>
<dbReference type="InterPro" id="IPR004636">
    <property type="entry name" value="AcOrn/SuccOrn_fam"/>
</dbReference>
<keyword evidence="8" id="KW-0808">Transferase</keyword>
<dbReference type="PANTHER" id="PTHR11986:SF79">
    <property type="entry name" value="ACETYLORNITHINE AMINOTRANSFERASE, MITOCHONDRIAL"/>
    <property type="match status" value="1"/>
</dbReference>
<dbReference type="CDD" id="cd00610">
    <property type="entry name" value="OAT_like"/>
    <property type="match status" value="1"/>
</dbReference>
<accession>A0A4D9D0Q0</accession>
<keyword evidence="13" id="KW-1185">Reference proteome</keyword>
<dbReference type="PIRSF" id="PIRSF000521">
    <property type="entry name" value="Transaminase_4ab_Lys_Orn"/>
    <property type="match status" value="1"/>
</dbReference>
<evidence type="ECO:0000313" key="13">
    <source>
        <dbReference type="Proteomes" id="UP000355283"/>
    </source>
</evidence>
<evidence type="ECO:0000256" key="11">
    <source>
        <dbReference type="SAM" id="SignalP"/>
    </source>
</evidence>
<feature type="chain" id="PRO_5020030422" description="acetylornithine transaminase" evidence="11">
    <location>
        <begin position="22"/>
        <end position="476"/>
    </location>
</feature>
<comment type="pathway">
    <text evidence="3">Amino-acid biosynthesis; L-arginine biosynthesis; N(2)-acetyl-L-ornithine from L-glutamate: step 4/4.</text>
</comment>
<dbReference type="OrthoDB" id="425114at2759"/>
<comment type="caution">
    <text evidence="12">The sequence shown here is derived from an EMBL/GenBank/DDBJ whole genome shotgun (WGS) entry which is preliminary data.</text>
</comment>
<dbReference type="GO" id="GO:0006526">
    <property type="term" value="P:L-arginine biosynthetic process"/>
    <property type="evidence" value="ECO:0007669"/>
    <property type="project" value="UniProtKB-UniPathway"/>
</dbReference>
<dbReference type="GO" id="GO:0030170">
    <property type="term" value="F:pyridoxal phosphate binding"/>
    <property type="evidence" value="ECO:0007669"/>
    <property type="project" value="InterPro"/>
</dbReference>
<dbReference type="NCBIfam" id="TIGR00707">
    <property type="entry name" value="argD"/>
    <property type="match status" value="1"/>
</dbReference>
<evidence type="ECO:0000256" key="8">
    <source>
        <dbReference type="ARBA" id="ARBA00022679"/>
    </source>
</evidence>
<dbReference type="InterPro" id="IPR015421">
    <property type="entry name" value="PyrdxlP-dep_Trfase_major"/>
</dbReference>
<organism evidence="12 13">
    <name type="scientific">Nannochloropsis salina CCMP1776</name>
    <dbReference type="NCBI Taxonomy" id="1027361"/>
    <lineage>
        <taxon>Eukaryota</taxon>
        <taxon>Sar</taxon>
        <taxon>Stramenopiles</taxon>
        <taxon>Ochrophyta</taxon>
        <taxon>Eustigmatophyceae</taxon>
        <taxon>Eustigmatales</taxon>
        <taxon>Monodopsidaceae</taxon>
        <taxon>Microchloropsis</taxon>
        <taxon>Microchloropsis salina</taxon>
    </lineage>
</organism>
<evidence type="ECO:0000256" key="2">
    <source>
        <dbReference type="ARBA" id="ARBA00004173"/>
    </source>
</evidence>
<evidence type="ECO:0000256" key="10">
    <source>
        <dbReference type="RuleBase" id="RU003560"/>
    </source>
</evidence>
<name>A0A4D9D0Q0_9STRA</name>
<dbReference type="InterPro" id="IPR049704">
    <property type="entry name" value="Aminotrans_3_PPA_site"/>
</dbReference>
<evidence type="ECO:0000256" key="3">
    <source>
        <dbReference type="ARBA" id="ARBA00005024"/>
    </source>
</evidence>
<dbReference type="UniPathway" id="UPA00068">
    <property type="reaction ID" value="UER00109"/>
</dbReference>
<dbReference type="InterPro" id="IPR015424">
    <property type="entry name" value="PyrdxlP-dep_Trfase"/>
</dbReference>
<evidence type="ECO:0000256" key="6">
    <source>
        <dbReference type="ARBA" id="ARBA00022576"/>
    </source>
</evidence>
<dbReference type="PANTHER" id="PTHR11986">
    <property type="entry name" value="AMINOTRANSFERASE CLASS III"/>
    <property type="match status" value="1"/>
</dbReference>
<evidence type="ECO:0000256" key="9">
    <source>
        <dbReference type="ARBA" id="ARBA00022898"/>
    </source>
</evidence>
<reference evidence="12 13" key="1">
    <citation type="submission" date="2019-01" db="EMBL/GenBank/DDBJ databases">
        <title>Nuclear Genome Assembly of the Microalgal Biofuel strain Nannochloropsis salina CCMP1776.</title>
        <authorList>
            <person name="Hovde B."/>
        </authorList>
    </citation>
    <scope>NUCLEOTIDE SEQUENCE [LARGE SCALE GENOMIC DNA]</scope>
    <source>
        <strain evidence="12 13">CCMP1776</strain>
    </source>
</reference>
<dbReference type="AlphaFoldDB" id="A0A4D9D0Q0"/>
<dbReference type="GO" id="GO:0042802">
    <property type="term" value="F:identical protein binding"/>
    <property type="evidence" value="ECO:0007669"/>
    <property type="project" value="TreeGrafter"/>
</dbReference>
<comment type="subcellular location">
    <subcellularLocation>
        <location evidence="2">Mitochondrion</location>
    </subcellularLocation>
</comment>
<dbReference type="InterPro" id="IPR005814">
    <property type="entry name" value="Aminotrans_3"/>
</dbReference>
<keyword evidence="11" id="KW-0732">Signal</keyword>
<dbReference type="Gene3D" id="3.40.640.10">
    <property type="entry name" value="Type I PLP-dependent aspartate aminotransferase-like (Major domain)"/>
    <property type="match status" value="1"/>
</dbReference>
<dbReference type="Pfam" id="PF00202">
    <property type="entry name" value="Aminotran_3"/>
    <property type="match status" value="1"/>
</dbReference>
<dbReference type="HAMAP" id="MF_01107">
    <property type="entry name" value="ArgD_aminotrans_3"/>
    <property type="match status" value="1"/>
</dbReference>
<comment type="cofactor">
    <cofactor evidence="1">
        <name>pyridoxal 5'-phosphate</name>
        <dbReference type="ChEBI" id="CHEBI:597326"/>
    </cofactor>
</comment>
<dbReference type="FunFam" id="3.40.640.10:FF:000004">
    <property type="entry name" value="Acetylornithine aminotransferase"/>
    <property type="match status" value="1"/>
</dbReference>
<dbReference type="EC" id="2.6.1.11" evidence="5"/>
<keyword evidence="7" id="KW-0028">Amino-acid biosynthesis</keyword>
<feature type="signal peptide" evidence="11">
    <location>
        <begin position="1"/>
        <end position="21"/>
    </location>
</feature>
<dbReference type="Proteomes" id="UP000355283">
    <property type="component" value="Unassembled WGS sequence"/>
</dbReference>
<evidence type="ECO:0000256" key="4">
    <source>
        <dbReference type="ARBA" id="ARBA00008954"/>
    </source>
</evidence>
<evidence type="ECO:0000256" key="1">
    <source>
        <dbReference type="ARBA" id="ARBA00001933"/>
    </source>
</evidence>
<dbReference type="InterPro" id="IPR050103">
    <property type="entry name" value="Class-III_PLP-dep_AT"/>
</dbReference>
<sequence>MHRTAFTVLFTSSLLFHSVVAFPLLLLRRLAPPAFQASDPSPAPMRLAASPDNAARPLPAEAAVFAQNIMATYGRYPITMVKGQGVKLWDSTGKEYLDFVAGISTCCLGHANPGLTAAVTEQLGKLHHVSNLYYTAEQGRLGAWLVEHSVADKAFFCNSGAEANEAAIKLARKHAHEKLGLGEPVIITAKASFHGRTLAAITATGQPKYHRGFEPLVPGFAYVDYNDAGALERTVRRINFWGRLRGWLPGKKRRGVAAILMEALQGEGGIRPGSRSFFAKARALCDETGALLMVDEVQTGVGRTGRLWGYEQLGVEPDVFTSAKALGGGVPIGAMLCKERANVFQPGDHASTFGGNPLACAAGLAVTAALEREHLVENAAARGESLRAGLRKLQAQYPGVIEDVRGWGLINGVELSEASGLLAAPVVQASIDEGLLLVAAGARVVRFVPPLVVSEGEVEEAVARFGKALAKAMAAR</sequence>
<protein>
    <recommendedName>
        <fullName evidence="5">acetylornithine transaminase</fullName>
        <ecNumber evidence="5">2.6.1.11</ecNumber>
    </recommendedName>
</protein>
<dbReference type="GO" id="GO:0003992">
    <property type="term" value="F:N2-acetyl-L-ornithine:2-oxoglutarate 5-aminotransferase activity"/>
    <property type="evidence" value="ECO:0007669"/>
    <property type="project" value="UniProtKB-EC"/>
</dbReference>
<dbReference type="GO" id="GO:0005739">
    <property type="term" value="C:mitochondrion"/>
    <property type="evidence" value="ECO:0007669"/>
    <property type="project" value="UniProtKB-SubCell"/>
</dbReference>
<dbReference type="InterPro" id="IPR015422">
    <property type="entry name" value="PyrdxlP-dep_Trfase_small"/>
</dbReference>
<proteinExistence type="inferred from homology"/>
<dbReference type="NCBIfam" id="NF002325">
    <property type="entry name" value="PRK01278.1"/>
    <property type="match status" value="1"/>
</dbReference>
<dbReference type="Gene3D" id="3.90.1150.10">
    <property type="entry name" value="Aspartate Aminotransferase, domain 1"/>
    <property type="match status" value="1"/>
</dbReference>
<comment type="similarity">
    <text evidence="4 10">Belongs to the class-III pyridoxal-phosphate-dependent aminotransferase family.</text>
</comment>
<keyword evidence="9 10" id="KW-0663">Pyridoxal phosphate</keyword>
<dbReference type="SUPFAM" id="SSF53383">
    <property type="entry name" value="PLP-dependent transferases"/>
    <property type="match status" value="1"/>
</dbReference>
<dbReference type="EMBL" id="SDOX01000027">
    <property type="protein sequence ID" value="TFJ83533.1"/>
    <property type="molecule type" value="Genomic_DNA"/>
</dbReference>
<gene>
    <name evidence="12" type="ORF">NSK_005180</name>
</gene>
<evidence type="ECO:0000256" key="5">
    <source>
        <dbReference type="ARBA" id="ARBA00012919"/>
    </source>
</evidence>
<keyword evidence="6" id="KW-0032">Aminotransferase</keyword>